<dbReference type="InterPro" id="IPR002734">
    <property type="entry name" value="RibDG_C"/>
</dbReference>
<evidence type="ECO:0000313" key="5">
    <source>
        <dbReference type="EMBL" id="AJE23933.1"/>
    </source>
</evidence>
<dbReference type="EMBL" id="CP010421">
    <property type="protein sequence ID" value="AJE23933.1"/>
    <property type="molecule type" value="Genomic_DNA"/>
</dbReference>
<dbReference type="PANTHER" id="PTHR38011">
    <property type="entry name" value="DIHYDROFOLATE REDUCTASE FAMILY PROTEIN (AFU_ORTHOLOGUE AFUA_8G06820)"/>
    <property type="match status" value="1"/>
</dbReference>
<proteinExistence type="predicted"/>
<dbReference type="GO" id="GO:0009231">
    <property type="term" value="P:riboflavin biosynthetic process"/>
    <property type="evidence" value="ECO:0007669"/>
    <property type="project" value="InterPro"/>
</dbReference>
<gene>
    <name evidence="5" type="ORF">Achr_f2390</name>
</gene>
<dbReference type="InterPro" id="IPR050765">
    <property type="entry name" value="Riboflavin_Biosynth_HTPR"/>
</dbReference>
<name>A0A0C4WMA1_9GAMM</name>
<dbReference type="Proteomes" id="UP000068210">
    <property type="component" value="Plasmid pAcX50f"/>
</dbReference>
<accession>A0A0C4WMA1</accession>
<dbReference type="AlphaFoldDB" id="A0A0C4WMA1"/>
<evidence type="ECO:0000256" key="3">
    <source>
        <dbReference type="ARBA" id="ARBA00023002"/>
    </source>
</evidence>
<dbReference type="HOGENOM" id="CLU_073038_1_0_6"/>
<dbReference type="PANTHER" id="PTHR38011:SF7">
    <property type="entry name" value="2,5-DIAMINO-6-RIBOSYLAMINO-4(3H)-PYRIMIDINONE 5'-PHOSPHATE REDUCTASE"/>
    <property type="match status" value="1"/>
</dbReference>
<dbReference type="InterPro" id="IPR024072">
    <property type="entry name" value="DHFR-like_dom_sf"/>
</dbReference>
<protein>
    <submittedName>
        <fullName evidence="5">5-amino-6-(5-phosphoribosylamino)uracil reductase</fullName>
    </submittedName>
</protein>
<dbReference type="Gene3D" id="3.40.430.10">
    <property type="entry name" value="Dihydrofolate Reductase, subunit A"/>
    <property type="match status" value="1"/>
</dbReference>
<evidence type="ECO:0000256" key="1">
    <source>
        <dbReference type="ARBA" id="ARBA00005104"/>
    </source>
</evidence>
<organism evidence="5 6">
    <name type="scientific">Azotobacter chroococcum NCIMB 8003</name>
    <dbReference type="NCBI Taxonomy" id="1328314"/>
    <lineage>
        <taxon>Bacteria</taxon>
        <taxon>Pseudomonadati</taxon>
        <taxon>Pseudomonadota</taxon>
        <taxon>Gammaproteobacteria</taxon>
        <taxon>Pseudomonadales</taxon>
        <taxon>Pseudomonadaceae</taxon>
        <taxon>Azotobacter</taxon>
    </lineage>
</organism>
<reference evidence="5 6" key="1">
    <citation type="journal article" date="2015" name="PLoS ONE">
        <title>Azotobacter Genomes: The Genome of Azotobacter chroococcum NCIMB 8003 (ATCC 4412).</title>
        <authorList>
            <person name="Robson R.L."/>
            <person name="Jones R."/>
            <person name="Robson R.M."/>
            <person name="Schwartz A."/>
            <person name="Richardson T.H."/>
        </authorList>
    </citation>
    <scope>NUCLEOTIDE SEQUENCE [LARGE SCALE GENOMIC DNA]</scope>
    <source>
        <strain evidence="5 6">NCIMB 8003</strain>
        <plasmid evidence="6">Plasmid pAcX50f</plasmid>
    </source>
</reference>
<dbReference type="GO" id="GO:0008703">
    <property type="term" value="F:5-amino-6-(5-phosphoribosylamino)uracil reductase activity"/>
    <property type="evidence" value="ECO:0007669"/>
    <property type="project" value="InterPro"/>
</dbReference>
<evidence type="ECO:0000256" key="2">
    <source>
        <dbReference type="ARBA" id="ARBA00022857"/>
    </source>
</evidence>
<geneLocation type="plasmid" evidence="5 6">
    <name>pAcX50f</name>
</geneLocation>
<evidence type="ECO:0000313" key="6">
    <source>
        <dbReference type="Proteomes" id="UP000068210"/>
    </source>
</evidence>
<keyword evidence="2" id="KW-0521">NADP</keyword>
<dbReference type="Pfam" id="PF01872">
    <property type="entry name" value="RibD_C"/>
    <property type="match status" value="1"/>
</dbReference>
<comment type="pathway">
    <text evidence="1">Cofactor biosynthesis; riboflavin biosynthesis.</text>
</comment>
<feature type="domain" description="Bacterial bifunctional deaminase-reductase C-terminal" evidence="4">
    <location>
        <begin position="9"/>
        <end position="198"/>
    </location>
</feature>
<dbReference type="KEGG" id="acx:Achr_f2390"/>
<dbReference type="SUPFAM" id="SSF53597">
    <property type="entry name" value="Dihydrofolate reductase-like"/>
    <property type="match status" value="1"/>
</dbReference>
<keyword evidence="6" id="KW-1185">Reference proteome</keyword>
<keyword evidence="3" id="KW-0560">Oxidoreductase</keyword>
<sequence>MQVIPLKKPYVIIHTLTSLDGRIHNIELPEFDSAALQYEQLALHADQQILNIQGYLNGRVSTDDNFTHYRQPDLNESADTVPDGDFVAEANAPMYYVALDPAGRLGWQENFVDYGSLRSHVVSVLTEKASNAYKDLLRRFSISYVIAGKDEPDNALALHKLATLFGMERVMIGGGGVLNWSYVQDGLVDEVSLLLAPVSDASPTAPGLFTAKEPLSRIQPRAFTLIDVKPLKDSTVWLRYRVNNQPS</sequence>
<keyword evidence="5" id="KW-0614">Plasmid</keyword>
<evidence type="ECO:0000259" key="4">
    <source>
        <dbReference type="Pfam" id="PF01872"/>
    </source>
</evidence>